<dbReference type="InterPro" id="IPR001356">
    <property type="entry name" value="HD"/>
</dbReference>
<accession>L8G9G5</accession>
<feature type="compositionally biased region" description="Polar residues" evidence="5">
    <location>
        <begin position="111"/>
        <end position="133"/>
    </location>
</feature>
<feature type="domain" description="Homeobox" evidence="6">
    <location>
        <begin position="155"/>
        <end position="210"/>
    </location>
</feature>
<dbReference type="Proteomes" id="UP000011064">
    <property type="component" value="Unassembled WGS sequence"/>
</dbReference>
<dbReference type="PROSITE" id="PS00028">
    <property type="entry name" value="ZINC_FINGER_C2H2_1"/>
    <property type="match status" value="1"/>
</dbReference>
<evidence type="ECO:0000256" key="5">
    <source>
        <dbReference type="SAM" id="MobiDB-lite"/>
    </source>
</evidence>
<organism evidence="7 8">
    <name type="scientific">Pseudogymnoascus destructans (strain ATCC MYA-4855 / 20631-21)</name>
    <name type="common">Bat white-nose syndrome fungus</name>
    <name type="synonym">Geomyces destructans</name>
    <dbReference type="NCBI Taxonomy" id="658429"/>
    <lineage>
        <taxon>Eukaryota</taxon>
        <taxon>Fungi</taxon>
        <taxon>Dikarya</taxon>
        <taxon>Ascomycota</taxon>
        <taxon>Pezizomycotina</taxon>
        <taxon>Leotiomycetes</taxon>
        <taxon>Thelebolales</taxon>
        <taxon>Thelebolaceae</taxon>
        <taxon>Pseudogymnoascus</taxon>
    </lineage>
</organism>
<keyword evidence="8" id="KW-1185">Reference proteome</keyword>
<dbReference type="InParanoid" id="L8G9G5"/>
<keyword evidence="3 4" id="KW-0539">Nucleus</keyword>
<dbReference type="InterPro" id="IPR013087">
    <property type="entry name" value="Znf_C2H2_type"/>
</dbReference>
<sequence>MLHMDDYHSLLPALSMTFLSSHSMFSVDQSYLTEGLSGTVRMTIFTQRRSAAKPESTKPPPSSKPRANHHMDDYLFDDINWPEDDELESCEIEDRSRSIFSNRGSELEQCRNASSWGAQESEHSSTPSATSGENCGGEENVEQYPTGRIGSGGCRFSKEARSILRTWYHEHRENPYPTSEEKDELVNMSGLKRSQISLWLANTRRKNRARANQKQAAGAPTKQRSFGEMNPLDRWKVTPIELEAVSPPVILAVCEDNQLKLFDPIDEEFDYYPSALFGPEQARSKPNNYDAAHSITTFSHNDSYFAQSMASYETGLTSTLGGSSLSDQTSFSYSSLKLPYSHISAGDRRRRRVNPSKPPKPTAKAKARPFQCTFCPDPTFTTKHDWQRHEKSQHLSLETWVCCLSGGIIDSAIGPLCAFCDLPNPTKQHLETHNFSACQMKEPSERTFYRKDHFQQHLRLTHECKINARMEAWKSEVSNVRSRCGFCSATFTTWSGRAEHLASHFKCRATMKDWVGDWGFEPHVAALVENAPSAALLLEPLGSFHSTPKISAFDASHMPPPPLFSDMPVVDMSTNNYQFGATEYYAAPFIDFNTNVHVANTAMNFPDTGMMGYDATDAVDWAQFAP</sequence>
<evidence type="ECO:0000256" key="2">
    <source>
        <dbReference type="ARBA" id="ARBA00023155"/>
    </source>
</evidence>
<dbReference type="SUPFAM" id="SSF46689">
    <property type="entry name" value="Homeodomain-like"/>
    <property type="match status" value="1"/>
</dbReference>
<evidence type="ECO:0000256" key="4">
    <source>
        <dbReference type="PROSITE-ProRule" id="PRU00108"/>
    </source>
</evidence>
<dbReference type="InterPro" id="IPR008422">
    <property type="entry name" value="KN_HD"/>
</dbReference>
<reference evidence="8" key="1">
    <citation type="submission" date="2010-09" db="EMBL/GenBank/DDBJ databases">
        <title>The genome sequence of Geomyces destructans 20631-21.</title>
        <authorList>
            <consortium name="The Broad Institute Genome Sequencing Platform"/>
            <person name="Cuomo C.A."/>
            <person name="Blehert D.S."/>
            <person name="Lorch J.M."/>
            <person name="Young S.K."/>
            <person name="Zeng Q."/>
            <person name="Gargeya S."/>
            <person name="Fitzgerald M."/>
            <person name="Haas B."/>
            <person name="Abouelleil A."/>
            <person name="Alvarado L."/>
            <person name="Arachchi H.M."/>
            <person name="Berlin A."/>
            <person name="Brown A."/>
            <person name="Chapman S.B."/>
            <person name="Chen Z."/>
            <person name="Dunbar C."/>
            <person name="Freedman E."/>
            <person name="Gearin G."/>
            <person name="Gellesch M."/>
            <person name="Goldberg J."/>
            <person name="Griggs A."/>
            <person name="Gujja S."/>
            <person name="Heiman D."/>
            <person name="Howarth C."/>
            <person name="Larson L."/>
            <person name="Lui A."/>
            <person name="MacDonald P.J.P."/>
            <person name="Montmayeur A."/>
            <person name="Murphy C."/>
            <person name="Neiman D."/>
            <person name="Pearson M."/>
            <person name="Priest M."/>
            <person name="Roberts A."/>
            <person name="Saif S."/>
            <person name="Shea T."/>
            <person name="Shenoy N."/>
            <person name="Sisk P."/>
            <person name="Stolte C."/>
            <person name="Sykes S."/>
            <person name="Wortman J."/>
            <person name="Nusbaum C."/>
            <person name="Birren B."/>
        </authorList>
    </citation>
    <scope>NUCLEOTIDE SEQUENCE [LARGE SCALE GENOMIC DNA]</scope>
    <source>
        <strain evidence="8">ATCC MYA-4855 / 20631-21</strain>
    </source>
</reference>
<dbReference type="PROSITE" id="PS50071">
    <property type="entry name" value="HOMEOBOX_2"/>
    <property type="match status" value="1"/>
</dbReference>
<evidence type="ECO:0000313" key="7">
    <source>
        <dbReference type="EMBL" id="ELR09702.1"/>
    </source>
</evidence>
<evidence type="ECO:0000313" key="8">
    <source>
        <dbReference type="Proteomes" id="UP000011064"/>
    </source>
</evidence>
<dbReference type="GO" id="GO:0005634">
    <property type="term" value="C:nucleus"/>
    <property type="evidence" value="ECO:0007669"/>
    <property type="project" value="UniProtKB-SubCell"/>
</dbReference>
<dbReference type="CDD" id="cd00086">
    <property type="entry name" value="homeodomain"/>
    <property type="match status" value="1"/>
</dbReference>
<proteinExistence type="predicted"/>
<evidence type="ECO:0000256" key="1">
    <source>
        <dbReference type="ARBA" id="ARBA00023125"/>
    </source>
</evidence>
<dbReference type="PANTHER" id="PTHR11850">
    <property type="entry name" value="HOMEOBOX PROTEIN TRANSCRIPTION FACTORS"/>
    <property type="match status" value="1"/>
</dbReference>
<comment type="subcellular location">
    <subcellularLocation>
        <location evidence="4">Nucleus</location>
    </subcellularLocation>
</comment>
<dbReference type="STRING" id="658429.L8G9G5"/>
<dbReference type="OrthoDB" id="10056939at2759"/>
<dbReference type="EMBL" id="GL573241">
    <property type="protein sequence ID" value="ELR09702.1"/>
    <property type="molecule type" value="Genomic_DNA"/>
</dbReference>
<feature type="non-terminal residue" evidence="7">
    <location>
        <position position="1"/>
    </location>
</feature>
<dbReference type="InterPro" id="IPR050224">
    <property type="entry name" value="TALE_homeobox"/>
</dbReference>
<keyword evidence="1 4" id="KW-0238">DNA-binding</keyword>
<dbReference type="GO" id="GO:0006355">
    <property type="term" value="P:regulation of DNA-templated transcription"/>
    <property type="evidence" value="ECO:0007669"/>
    <property type="project" value="InterPro"/>
</dbReference>
<gene>
    <name evidence="7" type="ORF">GMDG_04188</name>
</gene>
<evidence type="ECO:0000256" key="3">
    <source>
        <dbReference type="ARBA" id="ARBA00023242"/>
    </source>
</evidence>
<feature type="region of interest" description="Disordered" evidence="5">
    <location>
        <begin position="47"/>
        <end position="70"/>
    </location>
</feature>
<name>L8G9G5_PSED2</name>
<dbReference type="Gene3D" id="1.10.10.60">
    <property type="entry name" value="Homeodomain-like"/>
    <property type="match status" value="1"/>
</dbReference>
<dbReference type="InterPro" id="IPR009057">
    <property type="entry name" value="Homeodomain-like_sf"/>
</dbReference>
<dbReference type="VEuPathDB" id="FungiDB:GMDG_04188"/>
<evidence type="ECO:0000259" key="6">
    <source>
        <dbReference type="PROSITE" id="PS50071"/>
    </source>
</evidence>
<dbReference type="Pfam" id="PF05920">
    <property type="entry name" value="Homeobox_KN"/>
    <property type="match status" value="1"/>
</dbReference>
<feature type="region of interest" description="Disordered" evidence="5">
    <location>
        <begin position="111"/>
        <end position="152"/>
    </location>
</feature>
<protein>
    <recommendedName>
        <fullName evidence="6">Homeobox domain-containing protein</fullName>
    </recommendedName>
</protein>
<dbReference type="AlphaFoldDB" id="L8G9G5"/>
<keyword evidence="2 4" id="KW-0371">Homeobox</keyword>
<feature type="DNA-binding region" description="Homeobox" evidence="4">
    <location>
        <begin position="157"/>
        <end position="211"/>
    </location>
</feature>
<dbReference type="SMART" id="SM00389">
    <property type="entry name" value="HOX"/>
    <property type="match status" value="1"/>
</dbReference>
<dbReference type="GO" id="GO:0003677">
    <property type="term" value="F:DNA binding"/>
    <property type="evidence" value="ECO:0007669"/>
    <property type="project" value="UniProtKB-UniRule"/>
</dbReference>
<feature type="region of interest" description="Disordered" evidence="5">
    <location>
        <begin position="345"/>
        <end position="365"/>
    </location>
</feature>
<dbReference type="HOGENOM" id="CLU_463906_0_0_1"/>
<dbReference type="SMART" id="SM00355">
    <property type="entry name" value="ZnF_C2H2"/>
    <property type="match status" value="2"/>
</dbReference>